<organism evidence="1 2">
    <name type="scientific">Taklimakanibacter albus</name>
    <dbReference type="NCBI Taxonomy" id="2800327"/>
    <lineage>
        <taxon>Bacteria</taxon>
        <taxon>Pseudomonadati</taxon>
        <taxon>Pseudomonadota</taxon>
        <taxon>Alphaproteobacteria</taxon>
        <taxon>Hyphomicrobiales</taxon>
        <taxon>Aestuariivirgaceae</taxon>
        <taxon>Taklimakanibacter</taxon>
    </lineage>
</organism>
<comment type="caution">
    <text evidence="1">The sequence shown here is derived from an EMBL/GenBank/DDBJ whole genome shotgun (WGS) entry which is preliminary data.</text>
</comment>
<keyword evidence="2" id="KW-1185">Reference proteome</keyword>
<sequence length="220" mass="23771">MIKAAFTALGDVLSPDFRSVLFKAVGLAIVLLIAIVAGTVFLLDMLKLTPWGWGNSIIEVVGGLGVAVLAFFMIPPVTALFAGLYLDHIAGLVERKHYPSDPPGSELPTTKAILLGVQFGLLVLLVNLAVLPMLLFGVGAIVLLIVNAYLISREYFEMAAMRHMAVDEAKELRRQNTPHIFIAGFVPAALALVPFVNLTVPLFSTSYFVHIFKGLKRSSP</sequence>
<evidence type="ECO:0000313" key="2">
    <source>
        <dbReference type="Proteomes" id="UP000616151"/>
    </source>
</evidence>
<accession>A0ACC5REA5</accession>
<reference evidence="1" key="1">
    <citation type="submission" date="2021-01" db="EMBL/GenBank/DDBJ databases">
        <authorList>
            <person name="Sun Q."/>
        </authorList>
    </citation>
    <scope>NUCLEOTIDE SEQUENCE</scope>
    <source>
        <strain evidence="1">YIM B02566</strain>
    </source>
</reference>
<evidence type="ECO:0000313" key="1">
    <source>
        <dbReference type="EMBL" id="MBK1870930.1"/>
    </source>
</evidence>
<dbReference type="Proteomes" id="UP000616151">
    <property type="component" value="Unassembled WGS sequence"/>
</dbReference>
<proteinExistence type="predicted"/>
<name>A0ACC5REA5_9HYPH</name>
<protein>
    <submittedName>
        <fullName evidence="1">Sulfate transporter family protein</fullName>
    </submittedName>
</protein>
<dbReference type="EMBL" id="JAENHL010000008">
    <property type="protein sequence ID" value="MBK1870930.1"/>
    <property type="molecule type" value="Genomic_DNA"/>
</dbReference>
<gene>
    <name evidence="1" type="ORF">JHL16_31485</name>
</gene>